<feature type="region of interest" description="Disordered" evidence="1">
    <location>
        <begin position="293"/>
        <end position="348"/>
    </location>
</feature>
<evidence type="ECO:0000313" key="2">
    <source>
        <dbReference type="EMBL" id="EDR00388.1"/>
    </source>
</evidence>
<dbReference type="KEGG" id="lbc:LACBIDRAFT_334217"/>
<dbReference type="InParanoid" id="B0DYH7"/>
<dbReference type="RefSeq" id="XP_001888947.1">
    <property type="nucleotide sequence ID" value="XM_001888912.1"/>
</dbReference>
<feature type="region of interest" description="Disordered" evidence="1">
    <location>
        <begin position="33"/>
        <end position="56"/>
    </location>
</feature>
<dbReference type="Proteomes" id="UP000001194">
    <property type="component" value="Unassembled WGS sequence"/>
</dbReference>
<reference evidence="2 3" key="1">
    <citation type="journal article" date="2008" name="Nature">
        <title>The genome of Laccaria bicolor provides insights into mycorrhizal symbiosis.</title>
        <authorList>
            <person name="Martin F."/>
            <person name="Aerts A."/>
            <person name="Ahren D."/>
            <person name="Brun A."/>
            <person name="Danchin E.G.J."/>
            <person name="Duchaussoy F."/>
            <person name="Gibon J."/>
            <person name="Kohler A."/>
            <person name="Lindquist E."/>
            <person name="Pereda V."/>
            <person name="Salamov A."/>
            <person name="Shapiro H.J."/>
            <person name="Wuyts J."/>
            <person name="Blaudez D."/>
            <person name="Buee M."/>
            <person name="Brokstein P."/>
            <person name="Canbaeck B."/>
            <person name="Cohen D."/>
            <person name="Courty P.E."/>
            <person name="Coutinho P.M."/>
            <person name="Delaruelle C."/>
            <person name="Detter J.C."/>
            <person name="Deveau A."/>
            <person name="DiFazio S."/>
            <person name="Duplessis S."/>
            <person name="Fraissinet-Tachet L."/>
            <person name="Lucic E."/>
            <person name="Frey-Klett P."/>
            <person name="Fourrey C."/>
            <person name="Feussner I."/>
            <person name="Gay G."/>
            <person name="Grimwood J."/>
            <person name="Hoegger P.J."/>
            <person name="Jain P."/>
            <person name="Kilaru S."/>
            <person name="Labbe J."/>
            <person name="Lin Y.C."/>
            <person name="Legue V."/>
            <person name="Le Tacon F."/>
            <person name="Marmeisse R."/>
            <person name="Melayah D."/>
            <person name="Montanini B."/>
            <person name="Muratet M."/>
            <person name="Nehls U."/>
            <person name="Niculita-Hirzel H."/>
            <person name="Oudot-Le Secq M.P."/>
            <person name="Peter M."/>
            <person name="Quesneville H."/>
            <person name="Rajashekar B."/>
            <person name="Reich M."/>
            <person name="Rouhier N."/>
            <person name="Schmutz J."/>
            <person name="Yin T."/>
            <person name="Chalot M."/>
            <person name="Henrissat B."/>
            <person name="Kuees U."/>
            <person name="Lucas S."/>
            <person name="Van de Peer Y."/>
            <person name="Podila G.K."/>
            <person name="Polle A."/>
            <person name="Pukkila P.J."/>
            <person name="Richardson P.M."/>
            <person name="Rouze P."/>
            <person name="Sanders I.R."/>
            <person name="Stajich J.E."/>
            <person name="Tunlid A."/>
            <person name="Tuskan G."/>
            <person name="Grigoriev I.V."/>
        </authorList>
    </citation>
    <scope>NUCLEOTIDE SEQUENCE [LARGE SCALE GENOMIC DNA]</scope>
    <source>
        <strain evidence="3">S238N-H82 / ATCC MYA-4686</strain>
    </source>
</reference>
<feature type="compositionally biased region" description="Polar residues" evidence="1">
    <location>
        <begin position="297"/>
        <end position="310"/>
    </location>
</feature>
<keyword evidence="3" id="KW-1185">Reference proteome</keyword>
<proteinExistence type="predicted"/>
<dbReference type="GeneID" id="6084615"/>
<sequence length="348" mass="38750">MYSTYMELHTKYTYFVRVCNKKGTDGVTEGWTLGTWGSPKKAQEPESGSGSEAPRFRLEGAKRELGEEWANGARMGSRLLKVARIVLETKKGVEVRASDWDTWSDCMCGLTSRPLPREPLDIGQHVAHVSAQDCQQPNAMNLINHRDGVPGARECFTGHDGRWSRCIMVTWSRKDTKRMKEEFELSSVTVNKTSKFTRAVQHSGGEGVRIAQVGTQGGKDSDSRRCWVDSLDPGSLVLEHVGTSNLLSPQRGRVAVGAKCKTDNELGLLPVSFLWWWWKVEMSWTYKQTDPKAHQQPLATSQDPCSSPHNHTPGYTAVRERDTLNVGLAKAEETPETGAQAHGRKVPL</sequence>
<accession>B0DYH7</accession>
<dbReference type="AlphaFoldDB" id="B0DYH7"/>
<name>B0DYH7_LACBS</name>
<gene>
    <name evidence="2" type="ORF">LACBIDRAFT_334217</name>
</gene>
<organism evidence="3">
    <name type="scientific">Laccaria bicolor (strain S238N-H82 / ATCC MYA-4686)</name>
    <name type="common">Bicoloured deceiver</name>
    <name type="synonym">Laccaria laccata var. bicolor</name>
    <dbReference type="NCBI Taxonomy" id="486041"/>
    <lineage>
        <taxon>Eukaryota</taxon>
        <taxon>Fungi</taxon>
        <taxon>Dikarya</taxon>
        <taxon>Basidiomycota</taxon>
        <taxon>Agaricomycotina</taxon>
        <taxon>Agaricomycetes</taxon>
        <taxon>Agaricomycetidae</taxon>
        <taxon>Agaricales</taxon>
        <taxon>Agaricineae</taxon>
        <taxon>Hydnangiaceae</taxon>
        <taxon>Laccaria</taxon>
    </lineage>
</organism>
<evidence type="ECO:0000313" key="3">
    <source>
        <dbReference type="Proteomes" id="UP000001194"/>
    </source>
</evidence>
<evidence type="ECO:0000256" key="1">
    <source>
        <dbReference type="SAM" id="MobiDB-lite"/>
    </source>
</evidence>
<dbReference type="HOGENOM" id="CLU_797100_0_0_1"/>
<dbReference type="EMBL" id="DS547150">
    <property type="protein sequence ID" value="EDR00388.1"/>
    <property type="molecule type" value="Genomic_DNA"/>
</dbReference>
<protein>
    <submittedName>
        <fullName evidence="2">Predicted protein</fullName>
    </submittedName>
</protein>